<gene>
    <name evidence="3" type="ORF">CYJ47_07290</name>
</gene>
<feature type="compositionally biased region" description="Low complexity" evidence="1">
    <location>
        <begin position="8"/>
        <end position="25"/>
    </location>
</feature>
<dbReference type="SFLD" id="SFLDG01148">
    <property type="entry name" value="Xi_(cytGST)"/>
    <property type="match status" value="1"/>
</dbReference>
<feature type="region of interest" description="Disordered" evidence="1">
    <location>
        <begin position="1"/>
        <end position="37"/>
    </location>
</feature>
<evidence type="ECO:0000313" key="3">
    <source>
        <dbReference type="EMBL" id="WOT01098.1"/>
    </source>
</evidence>
<dbReference type="Pfam" id="PF13409">
    <property type="entry name" value="GST_N_2"/>
    <property type="match status" value="1"/>
</dbReference>
<sequence length="385" mass="43791">MAENTTSNANAAAAAKAKGADWAGDAENRTNDESGAFVRDTNYIDDRIVSSVEPGSGPQQRDDGTMWWPVEPHRYRLIAARACPWAHRTIIARRIYGLEDVISLGLAGPTHDKRSWTFDLDPDGVDPVLTIPRLQDAYFTRFPDYPRGITVPAIVEEESGKVVTNKYSDITIDFGEQWKIFHREGAPDLYPEELREDMRPVMKRILTEVNNGVYRCGFASSQKAYEEAYDRLWVALDWLEERLTHTRYLMGDHITEADVRLFTTLIRFDAVYHSHFKASRNKITEMPSLWGYLRDLFQTPGFGDTCDFTEIKQHYYIVHKEIDPTQIVPVGPDLSGLVTPHDREKLGGSPFAPGTTLPGPIVEVERVKNPEPWQAEFFGWNEAQL</sequence>
<dbReference type="EC" id="1.8.5.-" evidence="3"/>
<protein>
    <submittedName>
        <fullName evidence="3">Glutathione S-transferase family protein</fullName>
        <ecNumber evidence="3">1.8.5.-</ecNumber>
    </submittedName>
</protein>
<evidence type="ECO:0000256" key="1">
    <source>
        <dbReference type="SAM" id="MobiDB-lite"/>
    </source>
</evidence>
<dbReference type="PANTHER" id="PTHR32419:SF6">
    <property type="entry name" value="GLUTATHIONE S-TRANSFERASE OMEGA-LIKE 1-RELATED"/>
    <property type="match status" value="1"/>
</dbReference>
<feature type="domain" description="GST N-terminal" evidence="2">
    <location>
        <begin position="82"/>
        <end position="156"/>
    </location>
</feature>
<dbReference type="Proteomes" id="UP000234560">
    <property type="component" value="Chromosome"/>
</dbReference>
<dbReference type="Gene3D" id="3.40.30.10">
    <property type="entry name" value="Glutaredoxin"/>
    <property type="match status" value="1"/>
</dbReference>
<dbReference type="GO" id="GO:0005737">
    <property type="term" value="C:cytoplasm"/>
    <property type="evidence" value="ECO:0007669"/>
    <property type="project" value="TreeGrafter"/>
</dbReference>
<keyword evidence="3" id="KW-0560">Oxidoreductase</keyword>
<dbReference type="SFLD" id="SFLDS00019">
    <property type="entry name" value="Glutathione_Transferase_(cytos"/>
    <property type="match status" value="1"/>
</dbReference>
<dbReference type="GO" id="GO:0016491">
    <property type="term" value="F:oxidoreductase activity"/>
    <property type="evidence" value="ECO:0007669"/>
    <property type="project" value="UniProtKB-KW"/>
</dbReference>
<dbReference type="AlphaFoldDB" id="A0AAF1BQS4"/>
<reference evidence="3" key="1">
    <citation type="submission" date="2017-12" db="EMBL/GenBank/DDBJ databases">
        <authorList>
            <person name="Thomas-White K."/>
            <person name="Wolfe A.J."/>
        </authorList>
    </citation>
    <scope>NUCLEOTIDE SEQUENCE</scope>
    <source>
        <strain evidence="3">UMB0763</strain>
    </source>
</reference>
<dbReference type="InterPro" id="IPR040079">
    <property type="entry name" value="Glutathione_S-Trfase"/>
</dbReference>
<dbReference type="InterPro" id="IPR036282">
    <property type="entry name" value="Glutathione-S-Trfase_C_sf"/>
</dbReference>
<dbReference type="InterPro" id="IPR016639">
    <property type="entry name" value="GST_Omega/GSH"/>
</dbReference>
<name>A0AAF1BQS4_9CORY</name>
<evidence type="ECO:0000259" key="2">
    <source>
        <dbReference type="Pfam" id="PF13409"/>
    </source>
</evidence>
<dbReference type="EMBL" id="CP136958">
    <property type="protein sequence ID" value="WOT01098.1"/>
    <property type="molecule type" value="Genomic_DNA"/>
</dbReference>
<dbReference type="SFLD" id="SFLDG01206">
    <property type="entry name" value="Xi.1"/>
    <property type="match status" value="1"/>
</dbReference>
<dbReference type="PANTHER" id="PTHR32419">
    <property type="entry name" value="GLUTATHIONYL-HYDROQUINONE REDUCTASE"/>
    <property type="match status" value="1"/>
</dbReference>
<proteinExistence type="predicted"/>
<evidence type="ECO:0000313" key="4">
    <source>
        <dbReference type="Proteomes" id="UP000234560"/>
    </source>
</evidence>
<reference evidence="3" key="2">
    <citation type="submission" date="2023-10" db="EMBL/GenBank/DDBJ databases">
        <authorList>
            <person name="Choi B."/>
        </authorList>
    </citation>
    <scope>NUCLEOTIDE SEQUENCE</scope>
    <source>
        <strain evidence="3">UMB0763</strain>
    </source>
</reference>
<dbReference type="RefSeq" id="WP_101678196.1">
    <property type="nucleotide sequence ID" value="NZ_CAUPGZ010000003.1"/>
</dbReference>
<organism evidence="3 4">
    <name type="scientific">Corynebacterium pyruviciproducens</name>
    <dbReference type="NCBI Taxonomy" id="598660"/>
    <lineage>
        <taxon>Bacteria</taxon>
        <taxon>Bacillati</taxon>
        <taxon>Actinomycetota</taxon>
        <taxon>Actinomycetes</taxon>
        <taxon>Mycobacteriales</taxon>
        <taxon>Corynebacteriaceae</taxon>
        <taxon>Corynebacterium</taxon>
    </lineage>
</organism>
<accession>A0AAF1BQS4</accession>
<dbReference type="InterPro" id="IPR004045">
    <property type="entry name" value="Glutathione_S-Trfase_N"/>
</dbReference>
<dbReference type="GO" id="GO:0004364">
    <property type="term" value="F:glutathione transferase activity"/>
    <property type="evidence" value="ECO:0007669"/>
    <property type="project" value="InterPro"/>
</dbReference>
<dbReference type="InterPro" id="IPR036249">
    <property type="entry name" value="Thioredoxin-like_sf"/>
</dbReference>
<dbReference type="Gene3D" id="1.20.1050.10">
    <property type="match status" value="1"/>
</dbReference>
<dbReference type="SUPFAM" id="SSF47616">
    <property type="entry name" value="GST C-terminal domain-like"/>
    <property type="match status" value="1"/>
</dbReference>
<dbReference type="SUPFAM" id="SSF52833">
    <property type="entry name" value="Thioredoxin-like"/>
    <property type="match status" value="1"/>
</dbReference>
<dbReference type="CDD" id="cd03190">
    <property type="entry name" value="GST_C_Omega_like"/>
    <property type="match status" value="1"/>
</dbReference>
<dbReference type="Pfam" id="PF13410">
    <property type="entry name" value="GST_C_2"/>
    <property type="match status" value="1"/>
</dbReference>
<dbReference type="KEGG" id="cpyr:CYJ47_07290"/>
<dbReference type="InterPro" id="IPR047047">
    <property type="entry name" value="GST_Omega-like_C"/>
</dbReference>